<evidence type="ECO:0000313" key="2">
    <source>
        <dbReference type="Proteomes" id="UP000236291"/>
    </source>
</evidence>
<protein>
    <submittedName>
        <fullName evidence="1">Uncharacterized protein</fullName>
    </submittedName>
</protein>
<reference evidence="1 2" key="1">
    <citation type="journal article" date="2014" name="Am. J. Bot.">
        <title>Genome assembly and annotation for red clover (Trifolium pratense; Fabaceae).</title>
        <authorList>
            <person name="Istvanek J."/>
            <person name="Jaros M."/>
            <person name="Krenek A."/>
            <person name="Repkova J."/>
        </authorList>
    </citation>
    <scope>NUCLEOTIDE SEQUENCE [LARGE SCALE GENOMIC DNA]</scope>
    <source>
        <strain evidence="2">cv. Tatra</strain>
        <tissue evidence="1">Young leaves</tissue>
    </source>
</reference>
<dbReference type="EMBL" id="ASHM01074450">
    <property type="protein sequence ID" value="PNX56405.1"/>
    <property type="molecule type" value="Genomic_DNA"/>
</dbReference>
<evidence type="ECO:0000313" key="1">
    <source>
        <dbReference type="EMBL" id="PNX56405.1"/>
    </source>
</evidence>
<organism evidence="1 2">
    <name type="scientific">Trifolium pratense</name>
    <name type="common">Red clover</name>
    <dbReference type="NCBI Taxonomy" id="57577"/>
    <lineage>
        <taxon>Eukaryota</taxon>
        <taxon>Viridiplantae</taxon>
        <taxon>Streptophyta</taxon>
        <taxon>Embryophyta</taxon>
        <taxon>Tracheophyta</taxon>
        <taxon>Spermatophyta</taxon>
        <taxon>Magnoliopsida</taxon>
        <taxon>eudicotyledons</taxon>
        <taxon>Gunneridae</taxon>
        <taxon>Pentapetalae</taxon>
        <taxon>rosids</taxon>
        <taxon>fabids</taxon>
        <taxon>Fabales</taxon>
        <taxon>Fabaceae</taxon>
        <taxon>Papilionoideae</taxon>
        <taxon>50 kb inversion clade</taxon>
        <taxon>NPAAA clade</taxon>
        <taxon>Hologalegina</taxon>
        <taxon>IRL clade</taxon>
        <taxon>Trifolieae</taxon>
        <taxon>Trifolium</taxon>
    </lineage>
</organism>
<reference evidence="1 2" key="2">
    <citation type="journal article" date="2017" name="Front. Plant Sci.">
        <title>Gene Classification and Mining of Molecular Markers Useful in Red Clover (Trifolium pratense) Breeding.</title>
        <authorList>
            <person name="Istvanek J."/>
            <person name="Dluhosova J."/>
            <person name="Dluhos P."/>
            <person name="Patkova L."/>
            <person name="Nedelnik J."/>
            <person name="Repkova J."/>
        </authorList>
    </citation>
    <scope>NUCLEOTIDE SEQUENCE [LARGE SCALE GENOMIC DNA]</scope>
    <source>
        <strain evidence="2">cv. Tatra</strain>
        <tissue evidence="1">Young leaves</tissue>
    </source>
</reference>
<gene>
    <name evidence="1" type="ORF">L195_g049863</name>
</gene>
<sequence length="18" mass="2021">ADCLSQLMYRFDSSRSAA</sequence>
<accession>A0A2K3JQV3</accession>
<proteinExistence type="predicted"/>
<dbReference type="AlphaFoldDB" id="A0A2K3JQV3"/>
<name>A0A2K3JQV3_TRIPR</name>
<feature type="non-terminal residue" evidence="1">
    <location>
        <position position="1"/>
    </location>
</feature>
<dbReference type="Proteomes" id="UP000236291">
    <property type="component" value="Unassembled WGS sequence"/>
</dbReference>
<comment type="caution">
    <text evidence="1">The sequence shown here is derived from an EMBL/GenBank/DDBJ whole genome shotgun (WGS) entry which is preliminary data.</text>
</comment>